<keyword evidence="5" id="KW-0732">Signal</keyword>
<evidence type="ECO:0000256" key="5">
    <source>
        <dbReference type="SAM" id="SignalP"/>
    </source>
</evidence>
<dbReference type="Gene3D" id="1.25.40.20">
    <property type="entry name" value="Ankyrin repeat-containing domain"/>
    <property type="match status" value="2"/>
</dbReference>
<dbReference type="SUPFAM" id="SSF48403">
    <property type="entry name" value="Ankyrin repeat"/>
    <property type="match status" value="1"/>
</dbReference>
<dbReference type="PANTHER" id="PTHR24173:SF74">
    <property type="entry name" value="ANKYRIN REPEAT DOMAIN-CONTAINING PROTEIN 16"/>
    <property type="match status" value="1"/>
</dbReference>
<dbReference type="PROSITE" id="PS50297">
    <property type="entry name" value="ANK_REP_REGION"/>
    <property type="match status" value="1"/>
</dbReference>
<feature type="region of interest" description="Disordered" evidence="4">
    <location>
        <begin position="20"/>
        <end position="84"/>
    </location>
</feature>
<feature type="repeat" description="ANK" evidence="3">
    <location>
        <begin position="126"/>
        <end position="158"/>
    </location>
</feature>
<accession>A0A495Y1G3</accession>
<evidence type="ECO:0000313" key="7">
    <source>
        <dbReference type="Proteomes" id="UP000278440"/>
    </source>
</evidence>
<protein>
    <submittedName>
        <fullName evidence="6">Uncharacterized protein</fullName>
    </submittedName>
</protein>
<comment type="caution">
    <text evidence="6">The sequence shown here is derived from an EMBL/GenBank/DDBJ whole genome shotgun (WGS) entry which is preliminary data.</text>
</comment>
<dbReference type="OrthoDB" id="9812708at2"/>
<evidence type="ECO:0000256" key="4">
    <source>
        <dbReference type="SAM" id="MobiDB-lite"/>
    </source>
</evidence>
<organism evidence="6 7">
    <name type="scientific">Terracoccus luteus</name>
    <dbReference type="NCBI Taxonomy" id="53356"/>
    <lineage>
        <taxon>Bacteria</taxon>
        <taxon>Bacillati</taxon>
        <taxon>Actinomycetota</taxon>
        <taxon>Actinomycetes</taxon>
        <taxon>Micrococcales</taxon>
        <taxon>Intrasporangiaceae</taxon>
        <taxon>Terracoccus</taxon>
    </lineage>
</organism>
<dbReference type="InterPro" id="IPR002110">
    <property type="entry name" value="Ankyrin_rpt"/>
</dbReference>
<dbReference type="Proteomes" id="UP000278440">
    <property type="component" value="Unassembled WGS sequence"/>
</dbReference>
<evidence type="ECO:0000256" key="2">
    <source>
        <dbReference type="ARBA" id="ARBA00023043"/>
    </source>
</evidence>
<dbReference type="InterPro" id="IPR036770">
    <property type="entry name" value="Ankyrin_rpt-contain_sf"/>
</dbReference>
<feature type="repeat" description="ANK" evidence="3">
    <location>
        <begin position="298"/>
        <end position="330"/>
    </location>
</feature>
<dbReference type="AlphaFoldDB" id="A0A495Y1G3"/>
<feature type="chain" id="PRO_5038961530" evidence="5">
    <location>
        <begin position="21"/>
        <end position="458"/>
    </location>
</feature>
<dbReference type="PROSITE" id="PS50088">
    <property type="entry name" value="ANK_REPEAT"/>
    <property type="match status" value="2"/>
</dbReference>
<dbReference type="SMART" id="SM00248">
    <property type="entry name" value="ANK"/>
    <property type="match status" value="7"/>
</dbReference>
<dbReference type="PROSITE" id="PS51257">
    <property type="entry name" value="PROKAR_LIPOPROTEIN"/>
    <property type="match status" value="1"/>
</dbReference>
<evidence type="ECO:0000256" key="1">
    <source>
        <dbReference type="ARBA" id="ARBA00022737"/>
    </source>
</evidence>
<reference evidence="6 7" key="1">
    <citation type="submission" date="2018-10" db="EMBL/GenBank/DDBJ databases">
        <title>Sequencing the genomes of 1000 actinobacteria strains.</title>
        <authorList>
            <person name="Klenk H.-P."/>
        </authorList>
    </citation>
    <scope>NUCLEOTIDE SEQUENCE [LARGE SCALE GENOMIC DNA]</scope>
    <source>
        <strain evidence="6 7">DSM 44267</strain>
    </source>
</reference>
<name>A0A495Y1G3_9MICO</name>
<proteinExistence type="predicted"/>
<evidence type="ECO:0000256" key="3">
    <source>
        <dbReference type="PROSITE-ProRule" id="PRU00023"/>
    </source>
</evidence>
<feature type="compositionally biased region" description="Low complexity" evidence="4">
    <location>
        <begin position="37"/>
        <end position="84"/>
    </location>
</feature>
<dbReference type="EMBL" id="RBXT01000001">
    <property type="protein sequence ID" value="RKT80052.1"/>
    <property type="molecule type" value="Genomic_DNA"/>
</dbReference>
<evidence type="ECO:0000313" key="6">
    <source>
        <dbReference type="EMBL" id="RKT80052.1"/>
    </source>
</evidence>
<gene>
    <name evidence="6" type="ORF">DFJ68_3531</name>
</gene>
<feature type="signal peptide" evidence="5">
    <location>
        <begin position="1"/>
        <end position="20"/>
    </location>
</feature>
<dbReference type="Pfam" id="PF12796">
    <property type="entry name" value="Ank_2"/>
    <property type="match status" value="3"/>
</dbReference>
<dbReference type="PANTHER" id="PTHR24173">
    <property type="entry name" value="ANKYRIN REPEAT CONTAINING"/>
    <property type="match status" value="1"/>
</dbReference>
<keyword evidence="7" id="KW-1185">Reference proteome</keyword>
<keyword evidence="2 3" id="KW-0040">ANK repeat</keyword>
<sequence>MRRVTRAAVAAGALTATLLAGCSTPTPDPTAGGPVGTASAPDPTPSTASTSAVPSSSAVPSPSATATSPAAPGATASATSAPGAELSAAEQAALDGRLRAAAWKDDVRAARDLVRRGADVDAKDDTDQSAYLVAASEGYLDLLELTLDAGATVDDKDGWYGTALIRAAERGHALVVGRLLQAGIDRDHVNRIGYQAVHEAVWLGEDTPGYVDTVRVLVAGGVELETPSRTERLTPLQMARERRYPTLEGVLVKATDDDRDVSAADADRVLLEAAASGDADRAARALRAGADLETRDDRDRTPLLLAVTGDHVEVARVLVAMGADPDALDDRHDTPWLVTGVTGSVAMLQTLLPAGPDLTVRNRYGGVSVIPASERGHADYVERVVETGIDVDHVNDLGWTALLEAVILGDGGPAHQRIVRTLLAAGADPGLADRDGVTALQHARSKGYAEIVRILEGA</sequence>
<keyword evidence="1" id="KW-0677">Repeat</keyword>